<evidence type="ECO:0000313" key="3">
    <source>
        <dbReference type="EMBL" id="SJZ59160.1"/>
    </source>
</evidence>
<accession>A0A1T4LWM9</accession>
<dbReference type="Proteomes" id="UP000190121">
    <property type="component" value="Unassembled WGS sequence"/>
</dbReference>
<dbReference type="Gene3D" id="2.170.130.10">
    <property type="entry name" value="TonB-dependent receptor, plug domain"/>
    <property type="match status" value="1"/>
</dbReference>
<dbReference type="Pfam" id="PF07715">
    <property type="entry name" value="Plug"/>
    <property type="match status" value="1"/>
</dbReference>
<evidence type="ECO:0000259" key="2">
    <source>
        <dbReference type="Pfam" id="PF07715"/>
    </source>
</evidence>
<reference evidence="4" key="1">
    <citation type="submission" date="2017-02" db="EMBL/GenBank/DDBJ databases">
        <authorList>
            <person name="Varghese N."/>
            <person name="Submissions S."/>
        </authorList>
    </citation>
    <scope>NUCLEOTIDE SEQUENCE [LARGE SCALE GENOMIC DNA]</scope>
    <source>
        <strain evidence="4">ATCC 51356</strain>
    </source>
</reference>
<dbReference type="AlphaFoldDB" id="A0A1T4LWM9"/>
<name>A0A1T4LWM9_9PORP</name>
<protein>
    <submittedName>
        <fullName evidence="3">TonB-dependent Receptor Plug Domain</fullName>
    </submittedName>
</protein>
<dbReference type="InterPro" id="IPR012910">
    <property type="entry name" value="Plug_dom"/>
</dbReference>
<keyword evidence="3" id="KW-0675">Receptor</keyword>
<dbReference type="RefSeq" id="WP_078736521.1">
    <property type="nucleotide sequence ID" value="NZ_FUXE01000004.1"/>
</dbReference>
<evidence type="ECO:0000313" key="4">
    <source>
        <dbReference type="Proteomes" id="UP000190121"/>
    </source>
</evidence>
<dbReference type="InterPro" id="IPR037066">
    <property type="entry name" value="Plug_dom_sf"/>
</dbReference>
<dbReference type="PANTHER" id="PTHR30069:SF29">
    <property type="entry name" value="HEMOGLOBIN AND HEMOGLOBIN-HAPTOGLOBIN-BINDING PROTEIN 1-RELATED"/>
    <property type="match status" value="1"/>
</dbReference>
<keyword evidence="1" id="KW-0732">Signal</keyword>
<sequence>MAKSILHSSYSIRYKVLFCILLSAVALPSWAQGSRQCSLKVTVHDASTKEFLPGASVIFEVEKRRLGASANEQGVVLLKGIATATTGLLRVRHIGYKEYRRKLTLEQDLQLTIELHSNTELSEVVVTARESQKPVTAGIIGRQSINLLQPSTFSDLLALLPGGMTSSPYLAERNTIRLREATPPSSENYRTSSVGTAFEIDGVPINTDANMQSYSNNVWSTDNQRRSGGVLNMGGGVDMRSISTDDIEEVEVLRGVPSVEHGNLVSGLIRIKRKMQAVPPMARVKADPKSKLIYLGSGFSWREKKSVLNLSADYLDSKISPINSFENFRRLSFSARYLHDFTTPQYSGRWRQSLDYGGTFDNEKVDPEQQKNLQDKFFSSNNRFSLSGGLSLKAHQSKTFVEQFDLQYSLSAQRDDVHEQRFVSTVRINPLTTVTEGESDAFFAPNSYLATISVEGRPVTAFLKPIVRFRPWWGNRVTVGGEYTFSKNFGAGASYDVSRPIDLGLPTRLRPHHTIPAEHKVALFLEDRGHWKIGQRASIECLAGVRLQTMAAPKAYSIAWYPHIDPRFNLRYEQSFLSTEHPLTLGLNLGAGLLSLLPSSAYLYPAPDYYDVVELNYYTAQESQRRVHFRTYALDLANYRLTAPRNLKTEVRLDAAMTGYQLSVTAFREDIKNGYRQMPRIASFPYRKYDASGIDPNTLVGAPDIGTIPFVQDTTMALYGVTDNGSRTLKRGIEWQFSTPRIAAWNTRFTCNGAWFVTLYENSISYIDRPNIIFDGESLPLFGVYKNDTGYTSSRLTASLMIDTYIPRLDLLFATTLESMFFSRHTVQPQARIPEKYIDKQGVEHPFTEASMNDAMLKQLVRSGSSTPTTTHIPFAGFVNFKATKQFFSRKLGVALFVNRLISIEPLYERSGRTVRRASTPYFGMELHVHL</sequence>
<dbReference type="GO" id="GO:0044718">
    <property type="term" value="P:siderophore transmembrane transport"/>
    <property type="evidence" value="ECO:0007669"/>
    <property type="project" value="TreeGrafter"/>
</dbReference>
<dbReference type="Pfam" id="PF13715">
    <property type="entry name" value="CarbopepD_reg_2"/>
    <property type="match status" value="1"/>
</dbReference>
<dbReference type="SUPFAM" id="SSF56935">
    <property type="entry name" value="Porins"/>
    <property type="match status" value="1"/>
</dbReference>
<dbReference type="EMBL" id="FUXE01000004">
    <property type="protein sequence ID" value="SJZ59160.1"/>
    <property type="molecule type" value="Genomic_DNA"/>
</dbReference>
<proteinExistence type="predicted"/>
<dbReference type="PANTHER" id="PTHR30069">
    <property type="entry name" value="TONB-DEPENDENT OUTER MEMBRANE RECEPTOR"/>
    <property type="match status" value="1"/>
</dbReference>
<organism evidence="3 4">
    <name type="scientific">Porphyromonas circumdentaria</name>
    <dbReference type="NCBI Taxonomy" id="29524"/>
    <lineage>
        <taxon>Bacteria</taxon>
        <taxon>Pseudomonadati</taxon>
        <taxon>Bacteroidota</taxon>
        <taxon>Bacteroidia</taxon>
        <taxon>Bacteroidales</taxon>
        <taxon>Porphyromonadaceae</taxon>
        <taxon>Porphyromonas</taxon>
    </lineage>
</organism>
<dbReference type="STRING" id="29524.SAMN02745171_00563"/>
<gene>
    <name evidence="3" type="ORF">SAMN02745171_00563</name>
</gene>
<dbReference type="OrthoDB" id="1151166at2"/>
<evidence type="ECO:0000256" key="1">
    <source>
        <dbReference type="ARBA" id="ARBA00022729"/>
    </source>
</evidence>
<keyword evidence="4" id="KW-1185">Reference proteome</keyword>
<dbReference type="GO" id="GO:0009279">
    <property type="term" value="C:cell outer membrane"/>
    <property type="evidence" value="ECO:0007669"/>
    <property type="project" value="TreeGrafter"/>
</dbReference>
<dbReference type="GO" id="GO:0015344">
    <property type="term" value="F:siderophore uptake transmembrane transporter activity"/>
    <property type="evidence" value="ECO:0007669"/>
    <property type="project" value="TreeGrafter"/>
</dbReference>
<feature type="domain" description="TonB-dependent receptor plug" evidence="2">
    <location>
        <begin position="131"/>
        <end position="263"/>
    </location>
</feature>
<dbReference type="InterPro" id="IPR039426">
    <property type="entry name" value="TonB-dep_rcpt-like"/>
</dbReference>